<dbReference type="EMBL" id="JAAGAX010000008">
    <property type="protein sequence ID" value="KAF2308189.1"/>
    <property type="molecule type" value="Genomic_DNA"/>
</dbReference>
<dbReference type="CDD" id="cd09272">
    <property type="entry name" value="RNase_HI_RT_Ty1"/>
    <property type="match status" value="1"/>
</dbReference>
<dbReference type="AlphaFoldDB" id="A0A6A6M8C1"/>
<protein>
    <recommendedName>
        <fullName evidence="4">Retrotransposon Copia-like N-terminal domain-containing protein</fullName>
    </recommendedName>
</protein>
<dbReference type="Proteomes" id="UP000467840">
    <property type="component" value="Chromosome 9"/>
</dbReference>
<proteinExistence type="predicted"/>
<dbReference type="PANTHER" id="PTHR11439:SF470">
    <property type="entry name" value="CYSTEINE-RICH RLK (RECEPTOR-LIKE PROTEIN KINASE) 8"/>
    <property type="match status" value="1"/>
</dbReference>
<evidence type="ECO:0000313" key="3">
    <source>
        <dbReference type="Proteomes" id="UP000467840"/>
    </source>
</evidence>
<evidence type="ECO:0000313" key="2">
    <source>
        <dbReference type="EMBL" id="KAF2308189.1"/>
    </source>
</evidence>
<keyword evidence="3" id="KW-1185">Reference proteome</keyword>
<sequence length="273" mass="30887">MSEVTETSNTSAAPLISNNNSASTGELQNIQAAYRLNGKNYLKWSQLVRTFLKGKGKLSHLLGAGPDPKDPKFDAWDEQDSMEQGMKRMIGHAKEKDGLYYVEVSNGQSRVKSLSSLSFLSRPDITYAVGIVSQIMHNPKESHLKAVYRILQHLKGTLGRGILFKKGEGVTFEASIVDRRSTSSYYTFLGANLVTWKSKKQQAEVEYRAMAPRICELLWIKIIVEELTVRWEGPMKLYCDNKPAITIAHNPVQHDCTKHMEVDRHFIKEKLDN</sequence>
<accession>A0A6A6M8C1</accession>
<gene>
    <name evidence="2" type="ORF">GH714_036552</name>
</gene>
<feature type="region of interest" description="Disordered" evidence="1">
    <location>
        <begin position="1"/>
        <end position="22"/>
    </location>
</feature>
<evidence type="ECO:0000256" key="1">
    <source>
        <dbReference type="SAM" id="MobiDB-lite"/>
    </source>
</evidence>
<reference evidence="2 3" key="1">
    <citation type="journal article" date="2020" name="Mol. Plant">
        <title>The Chromosome-Based Rubber Tree Genome Provides New Insights into Spurge Genome Evolution and Rubber Biosynthesis.</title>
        <authorList>
            <person name="Liu J."/>
            <person name="Shi C."/>
            <person name="Shi C.C."/>
            <person name="Li W."/>
            <person name="Zhang Q.J."/>
            <person name="Zhang Y."/>
            <person name="Li K."/>
            <person name="Lu H.F."/>
            <person name="Shi C."/>
            <person name="Zhu S.T."/>
            <person name="Xiao Z.Y."/>
            <person name="Nan H."/>
            <person name="Yue Y."/>
            <person name="Zhu X.G."/>
            <person name="Wu Y."/>
            <person name="Hong X.N."/>
            <person name="Fan G.Y."/>
            <person name="Tong Y."/>
            <person name="Zhang D."/>
            <person name="Mao C.L."/>
            <person name="Liu Y.L."/>
            <person name="Hao S.J."/>
            <person name="Liu W.Q."/>
            <person name="Lv M.Q."/>
            <person name="Zhang H.B."/>
            <person name="Liu Y."/>
            <person name="Hu-Tang G.R."/>
            <person name="Wang J.P."/>
            <person name="Wang J.H."/>
            <person name="Sun Y.H."/>
            <person name="Ni S.B."/>
            <person name="Chen W.B."/>
            <person name="Zhang X.C."/>
            <person name="Jiao Y.N."/>
            <person name="Eichler E.E."/>
            <person name="Li G.H."/>
            <person name="Liu X."/>
            <person name="Gao L.Z."/>
        </authorList>
    </citation>
    <scope>NUCLEOTIDE SEQUENCE [LARGE SCALE GENOMIC DNA]</scope>
    <source>
        <strain evidence="3">cv. GT1</strain>
        <tissue evidence="2">Leaf</tissue>
    </source>
</reference>
<comment type="caution">
    <text evidence="2">The sequence shown here is derived from an EMBL/GenBank/DDBJ whole genome shotgun (WGS) entry which is preliminary data.</text>
</comment>
<organism evidence="2 3">
    <name type="scientific">Hevea brasiliensis</name>
    <name type="common">Para rubber tree</name>
    <name type="synonym">Siphonia brasiliensis</name>
    <dbReference type="NCBI Taxonomy" id="3981"/>
    <lineage>
        <taxon>Eukaryota</taxon>
        <taxon>Viridiplantae</taxon>
        <taxon>Streptophyta</taxon>
        <taxon>Embryophyta</taxon>
        <taxon>Tracheophyta</taxon>
        <taxon>Spermatophyta</taxon>
        <taxon>Magnoliopsida</taxon>
        <taxon>eudicotyledons</taxon>
        <taxon>Gunneridae</taxon>
        <taxon>Pentapetalae</taxon>
        <taxon>rosids</taxon>
        <taxon>fabids</taxon>
        <taxon>Malpighiales</taxon>
        <taxon>Euphorbiaceae</taxon>
        <taxon>Crotonoideae</taxon>
        <taxon>Micrandreae</taxon>
        <taxon>Hevea</taxon>
    </lineage>
</organism>
<name>A0A6A6M8C1_HEVBR</name>
<evidence type="ECO:0008006" key="4">
    <source>
        <dbReference type="Google" id="ProtNLM"/>
    </source>
</evidence>
<dbReference type="PANTHER" id="PTHR11439">
    <property type="entry name" value="GAG-POL-RELATED RETROTRANSPOSON"/>
    <property type="match status" value="1"/>
</dbReference>